<dbReference type="InterPro" id="IPR010719">
    <property type="entry name" value="MnmM_MeTrfase"/>
</dbReference>
<evidence type="ECO:0000313" key="2">
    <source>
        <dbReference type="Proteomes" id="UP000641152"/>
    </source>
</evidence>
<dbReference type="EMBL" id="JACXST010000002">
    <property type="protein sequence ID" value="MBD9361095.1"/>
    <property type="molecule type" value="Genomic_DNA"/>
</dbReference>
<dbReference type="PANTHER" id="PTHR35276">
    <property type="entry name" value="S-ADENOSYL-L-METHIONINE-DEPENDENT METHYLTRANSFERASES SUPERFAMILY PROTEIN"/>
    <property type="match status" value="1"/>
</dbReference>
<dbReference type="GO" id="GO:0032259">
    <property type="term" value="P:methylation"/>
    <property type="evidence" value="ECO:0007669"/>
    <property type="project" value="UniProtKB-KW"/>
</dbReference>
<evidence type="ECO:0000313" key="1">
    <source>
        <dbReference type="EMBL" id="MBD9361095.1"/>
    </source>
</evidence>
<dbReference type="PANTHER" id="PTHR35276:SF1">
    <property type="entry name" value="TRNA (MNM(5)S(2)U34)-METHYLTRANSFERASE, CHLOROPLASTIC"/>
    <property type="match status" value="1"/>
</dbReference>
<dbReference type="Gene3D" id="3.40.50.150">
    <property type="entry name" value="Vaccinia Virus protein VP39"/>
    <property type="match status" value="1"/>
</dbReference>
<dbReference type="GO" id="GO:0008168">
    <property type="term" value="F:methyltransferase activity"/>
    <property type="evidence" value="ECO:0007669"/>
    <property type="project" value="UniProtKB-KW"/>
</dbReference>
<sequence length="228" mass="24829">MTKPISLLEIAHNVVGSYLEPGDVALDATLGNGHDTVFLAQSVGASGHVFGFDIQRQALINSFRRLLQHDLQRRVTLSLASHADMLSHVPEQWHGRVRAVMFNLGYLPGADKTVITQIDSTLAALNTSSGLLAPRAVMTVLAYPGHDGGDLETQQLAAWCRQLDGSRFTTEVVLSSHDKPSAPRLFVIRKQPICYDCAPFFTSNRCASCQNSITSPLSNRPMSISMAK</sequence>
<keyword evidence="2" id="KW-1185">Reference proteome</keyword>
<dbReference type="Proteomes" id="UP000641152">
    <property type="component" value="Unassembled WGS sequence"/>
</dbReference>
<proteinExistence type="predicted"/>
<dbReference type="Pfam" id="PF06962">
    <property type="entry name" value="rRNA_methylase"/>
    <property type="match status" value="1"/>
</dbReference>
<name>A0ABR9DDC0_9GAMM</name>
<dbReference type="SUPFAM" id="SSF53335">
    <property type="entry name" value="S-adenosyl-L-methionine-dependent methyltransferases"/>
    <property type="match status" value="1"/>
</dbReference>
<protein>
    <submittedName>
        <fullName evidence="1">SAM-dependent methyltransferase</fullName>
    </submittedName>
</protein>
<reference evidence="1 2" key="1">
    <citation type="submission" date="2020-09" db="EMBL/GenBank/DDBJ databases">
        <title>Methylomonas albis sp. nov. and Methylomonas fluvii sp. nov.: Two cold-adapted methanotrophs from the River Elbe and an amended description of Methylovulum psychrotolerans strain Eb1.</title>
        <authorList>
            <person name="Bussmann I.K."/>
            <person name="Klings K.-W."/>
            <person name="Warnstedt J."/>
            <person name="Hoppert M."/>
            <person name="Saborowski A."/>
            <person name="Horn F."/>
            <person name="Liebner S."/>
        </authorList>
    </citation>
    <scope>NUCLEOTIDE SEQUENCE [LARGE SCALE GENOMIC DNA]</scope>
    <source>
        <strain evidence="1 2">EbB</strain>
    </source>
</reference>
<gene>
    <name evidence="1" type="ORF">EBB_11235</name>
</gene>
<accession>A0ABR9DDC0</accession>
<comment type="caution">
    <text evidence="1">The sequence shown here is derived from an EMBL/GenBank/DDBJ whole genome shotgun (WGS) entry which is preliminary data.</text>
</comment>
<dbReference type="RefSeq" id="WP_192393953.1">
    <property type="nucleotide sequence ID" value="NZ_CAJHIU010000002.1"/>
</dbReference>
<keyword evidence="1" id="KW-0808">Transferase</keyword>
<organism evidence="1 2">
    <name type="scientific">Methylomonas fluvii</name>
    <dbReference type="NCBI Taxonomy" id="1854564"/>
    <lineage>
        <taxon>Bacteria</taxon>
        <taxon>Pseudomonadati</taxon>
        <taxon>Pseudomonadota</taxon>
        <taxon>Gammaproteobacteria</taxon>
        <taxon>Methylococcales</taxon>
        <taxon>Methylococcaceae</taxon>
        <taxon>Methylomonas</taxon>
    </lineage>
</organism>
<dbReference type="InterPro" id="IPR029063">
    <property type="entry name" value="SAM-dependent_MTases_sf"/>
</dbReference>
<keyword evidence="1" id="KW-0489">Methyltransferase</keyword>